<protein>
    <submittedName>
        <fullName evidence="1">Uncharacterized protein</fullName>
    </submittedName>
</protein>
<dbReference type="EMBL" id="JARMQG010000022">
    <property type="protein sequence ID" value="MED3561437.1"/>
    <property type="molecule type" value="Genomic_DNA"/>
</dbReference>
<evidence type="ECO:0000313" key="1">
    <source>
        <dbReference type="EMBL" id="MED3561437.1"/>
    </source>
</evidence>
<dbReference type="RefSeq" id="WP_327966303.1">
    <property type="nucleotide sequence ID" value="NZ_JARMQG010000022.1"/>
</dbReference>
<dbReference type="Proteomes" id="UP001330749">
    <property type="component" value="Unassembled WGS sequence"/>
</dbReference>
<comment type="caution">
    <text evidence="1">The sequence shown here is derived from an EMBL/GenBank/DDBJ whole genome shotgun (WGS) entry which is preliminary data.</text>
</comment>
<reference evidence="1 2" key="1">
    <citation type="submission" date="2023-03" db="EMBL/GenBank/DDBJ databases">
        <title>Bacillus Genome Sequencing.</title>
        <authorList>
            <person name="Dunlap C."/>
        </authorList>
    </citation>
    <scope>NUCLEOTIDE SEQUENCE [LARGE SCALE GENOMIC DNA]</scope>
    <source>
        <strain evidence="1 2">B-14544</strain>
    </source>
</reference>
<sequence>MFGDDIGEELIMASWRDKFPGIKQILSLQASWKDKLLDLKQILSFKTSWKDKLLDFKTNIVSPGKLEGQIIRF</sequence>
<evidence type="ECO:0000313" key="2">
    <source>
        <dbReference type="Proteomes" id="UP001330749"/>
    </source>
</evidence>
<organism evidence="1 2">
    <name type="scientific">Bacillus xiapuensis</name>
    <dbReference type="NCBI Taxonomy" id="2014075"/>
    <lineage>
        <taxon>Bacteria</taxon>
        <taxon>Bacillati</taxon>
        <taxon>Bacillota</taxon>
        <taxon>Bacilli</taxon>
        <taxon>Bacillales</taxon>
        <taxon>Bacillaceae</taxon>
        <taxon>Bacillus</taxon>
    </lineage>
</organism>
<gene>
    <name evidence="1" type="ORF">P4447_02590</name>
</gene>
<proteinExistence type="predicted"/>
<keyword evidence="2" id="KW-1185">Reference proteome</keyword>
<accession>A0ABU6N5E8</accession>
<name>A0ABU6N5E8_9BACI</name>